<keyword evidence="3 9" id="KW-0645">Protease</keyword>
<keyword evidence="2 9" id="KW-0673">Quorum sensing</keyword>
<keyword evidence="1 9" id="KW-1003">Cell membrane</keyword>
<dbReference type="HOGENOM" id="CLU_098969_2_2_9"/>
<comment type="subcellular location">
    <subcellularLocation>
        <location evidence="9">Cell membrane</location>
        <topology evidence="9">Multi-pass membrane protein</topology>
    </subcellularLocation>
</comment>
<sequence>MIKDCTKSYNNSEESGVKLNYFDNKIDQFATYLQKRNNLDHIQFLQVRLGMQVLAKNIGKLIVMYTLAYILNIFIFTLITNISFYLIRRYAHGAHAPSSFWCYIESITLFIVLPLLVLHFHINETLMMFLALLSVGVVIKYAPAATKKKPIPARLVKQKRYFSIIISTILFIITLFVKEPYTQFIQLGIIIQAITLLPIYYSKED</sequence>
<keyword evidence="4 9" id="KW-0812">Transmembrane</keyword>
<dbReference type="Pfam" id="PF04647">
    <property type="entry name" value="AgrB"/>
    <property type="match status" value="1"/>
</dbReference>
<dbReference type="Proteomes" id="UP000003455">
    <property type="component" value="Chromosome"/>
</dbReference>
<gene>
    <name evidence="9" type="primary">agrB</name>
    <name evidence="10" type="ORF">HMPREF0769_11127</name>
</gene>
<evidence type="ECO:0000256" key="3">
    <source>
        <dbReference type="ARBA" id="ARBA00022670"/>
    </source>
</evidence>
<evidence type="ECO:0000256" key="8">
    <source>
        <dbReference type="ARBA" id="ARBA00023136"/>
    </source>
</evidence>
<comment type="similarity">
    <text evidence="9">Belongs to the AgrB family.</text>
</comment>
<dbReference type="InterPro" id="IPR006741">
    <property type="entry name" value="AgrB"/>
</dbReference>
<dbReference type="HAMAP" id="MF_00784">
    <property type="entry name" value="AgrB"/>
    <property type="match status" value="1"/>
</dbReference>
<feature type="transmembrane region" description="Helical" evidence="9">
    <location>
        <begin position="62"/>
        <end position="87"/>
    </location>
</feature>
<evidence type="ECO:0000256" key="9">
    <source>
        <dbReference type="HAMAP-Rule" id="MF_00784"/>
    </source>
</evidence>
<proteinExistence type="inferred from homology"/>
<evidence type="ECO:0000256" key="6">
    <source>
        <dbReference type="ARBA" id="ARBA00022989"/>
    </source>
</evidence>
<organism evidence="10 11">
    <name type="scientific">Staphylococcus aureus subsp. aureus MN8</name>
    <dbReference type="NCBI Taxonomy" id="548470"/>
    <lineage>
        <taxon>Bacteria</taxon>
        <taxon>Bacillati</taxon>
        <taxon>Bacillota</taxon>
        <taxon>Bacilli</taxon>
        <taxon>Bacillales</taxon>
        <taxon>Staphylococcaceae</taxon>
        <taxon>Staphylococcus</taxon>
    </lineage>
</organism>
<evidence type="ECO:0000313" key="11">
    <source>
        <dbReference type="Proteomes" id="UP000003455"/>
    </source>
</evidence>
<keyword evidence="5 9" id="KW-0378">Hydrolase</keyword>
<evidence type="ECO:0000256" key="4">
    <source>
        <dbReference type="ARBA" id="ARBA00022692"/>
    </source>
</evidence>
<dbReference type="GO" id="GO:0005886">
    <property type="term" value="C:plasma membrane"/>
    <property type="evidence" value="ECO:0007669"/>
    <property type="project" value="UniProtKB-SubCell"/>
</dbReference>
<dbReference type="GO" id="GO:0009372">
    <property type="term" value="P:quorum sensing"/>
    <property type="evidence" value="ECO:0007669"/>
    <property type="project" value="UniProtKB-UniRule"/>
</dbReference>
<dbReference type="AlphaFoldDB" id="A0A0E1X8L8"/>
<feature type="transmembrane region" description="Helical" evidence="9">
    <location>
        <begin position="99"/>
        <end position="119"/>
    </location>
</feature>
<evidence type="ECO:0000256" key="1">
    <source>
        <dbReference type="ARBA" id="ARBA00022475"/>
    </source>
</evidence>
<accession>A0A0E1X8L8</accession>
<evidence type="ECO:0000256" key="5">
    <source>
        <dbReference type="ARBA" id="ARBA00022801"/>
    </source>
</evidence>
<keyword evidence="8 9" id="KW-0472">Membrane</keyword>
<dbReference type="EMBL" id="ACJA02000002">
    <property type="protein sequence ID" value="EFH95744.1"/>
    <property type="molecule type" value="Genomic_DNA"/>
</dbReference>
<evidence type="ECO:0000256" key="2">
    <source>
        <dbReference type="ARBA" id="ARBA00022654"/>
    </source>
</evidence>
<feature type="transmembrane region" description="Helical" evidence="9">
    <location>
        <begin position="125"/>
        <end position="141"/>
    </location>
</feature>
<comment type="caution">
    <text evidence="10">The sequence shown here is derived from an EMBL/GenBank/DDBJ whole genome shotgun (WGS) entry which is preliminary data.</text>
</comment>
<reference evidence="10 11" key="1">
    <citation type="submission" date="2010-05" db="EMBL/GenBank/DDBJ databases">
        <authorList>
            <person name="Muzny D."/>
            <person name="Qin X."/>
            <person name="Buhay C."/>
            <person name="Dugan-Rocha S."/>
            <person name="Ding Y."/>
            <person name="Chen G."/>
            <person name="Hawes A."/>
            <person name="Holder M."/>
            <person name="Jhangiani S."/>
            <person name="Johnson A."/>
            <person name="Khan Z."/>
            <person name="Li Z."/>
            <person name="Liu W."/>
            <person name="Liu X."/>
            <person name="Perez L."/>
            <person name="Shen H."/>
            <person name="Wang Q."/>
            <person name="Watt J."/>
            <person name="Xi L."/>
            <person name="Xin Y."/>
            <person name="Zhou J."/>
            <person name="Deng J."/>
            <person name="Jiang H."/>
            <person name="Liu Y."/>
            <person name="Qu J."/>
            <person name="Song X.-Z."/>
            <person name="Zhang L."/>
            <person name="Villasana D."/>
            <person name="Johnson A."/>
            <person name="Liu J."/>
            <person name="Liyanage D."/>
            <person name="Lorensuhewa L."/>
            <person name="Robinson T."/>
            <person name="Song A."/>
            <person name="Song B.-B."/>
            <person name="Dinh H."/>
            <person name="Thornton R."/>
            <person name="Coyle M."/>
            <person name="Francisco L."/>
            <person name="Jackson L."/>
            <person name="Javaid M."/>
            <person name="Korchina V."/>
            <person name="Kovar C."/>
            <person name="Mata R."/>
            <person name="Mathew T."/>
            <person name="Ngo R."/>
            <person name="Nguyen L."/>
            <person name="Nguyen N."/>
            <person name="Okwuonu G."/>
            <person name="Ongeri F."/>
            <person name="Pham C."/>
            <person name="Simmons D."/>
            <person name="Wilczek-Boney K."/>
            <person name="Hale W."/>
            <person name="Jakkamsetti A."/>
            <person name="Pham P."/>
            <person name="Ruth R."/>
            <person name="San Lucas F."/>
            <person name="Warren J."/>
            <person name="Zhang J."/>
            <person name="Zhao Z."/>
            <person name="Zhou C."/>
            <person name="Zhu D."/>
            <person name="Lee S."/>
            <person name="Bess C."/>
            <person name="Blankenburg K."/>
            <person name="Forbes L."/>
            <person name="Fu Q."/>
            <person name="Gubbala S."/>
            <person name="Hirani K."/>
            <person name="Jayaseelan J.C."/>
            <person name="Lara F."/>
            <person name="Munidasa M."/>
            <person name="Palculict T."/>
            <person name="Patil S."/>
            <person name="Pu L.-L."/>
            <person name="Saada N."/>
            <person name="Tang L."/>
            <person name="Weissenberger G."/>
            <person name="Zhu Y."/>
            <person name="Hemphill L."/>
            <person name="Shang Y."/>
            <person name="Youmans B."/>
            <person name="Ayvaz T."/>
            <person name="Ross M."/>
            <person name="Santibanez J."/>
            <person name="Aqrawi P."/>
            <person name="Gross S."/>
            <person name="Joshi V."/>
            <person name="Fowler G."/>
            <person name="Nazareth L."/>
            <person name="Reid J."/>
            <person name="Worley K."/>
            <person name="Petrosino J."/>
            <person name="Highlander S."/>
            <person name="Gibbs R."/>
        </authorList>
    </citation>
    <scope>NUCLEOTIDE SEQUENCE [LARGE SCALE GENOMIC DNA]</scope>
    <source>
        <strain evidence="10 11">MN8</strain>
    </source>
</reference>
<dbReference type="SMART" id="SM00793">
    <property type="entry name" value="AgrB"/>
    <property type="match status" value="1"/>
</dbReference>
<feature type="transmembrane region" description="Helical" evidence="9">
    <location>
        <begin position="161"/>
        <end position="177"/>
    </location>
</feature>
<feature type="transmembrane region" description="Helical" evidence="9">
    <location>
        <begin position="183"/>
        <end position="201"/>
    </location>
</feature>
<dbReference type="MEROPS" id="C75.001"/>
<protein>
    <recommendedName>
        <fullName evidence="9">Accessory gene regulator protein B</fullName>
        <ecNumber evidence="9">3.4.-.-</ecNumber>
    </recommendedName>
</protein>
<keyword evidence="7 9" id="KW-0843">Virulence</keyword>
<evidence type="ECO:0000256" key="7">
    <source>
        <dbReference type="ARBA" id="ARBA00023026"/>
    </source>
</evidence>
<keyword evidence="6 9" id="KW-1133">Transmembrane helix</keyword>
<dbReference type="GO" id="GO:0006508">
    <property type="term" value="P:proteolysis"/>
    <property type="evidence" value="ECO:0007669"/>
    <property type="project" value="UniProtKB-KW"/>
</dbReference>
<comment type="function">
    <text evidence="9">Essential for the production of a quorum sensing system signal molecule, the autoinducing peptide (AIP). This quorum sensing system is responsible for the regulation of the expression of virulence factor genes. Involved in the proteolytic processing of AgrD, the precursor of AIP.</text>
</comment>
<evidence type="ECO:0000313" key="10">
    <source>
        <dbReference type="EMBL" id="EFH95744.1"/>
    </source>
</evidence>
<dbReference type="EC" id="3.4.-.-" evidence="9"/>
<name>A0A0E1X8L8_STAAU</name>
<dbReference type="GO" id="GO:0008233">
    <property type="term" value="F:peptidase activity"/>
    <property type="evidence" value="ECO:0007669"/>
    <property type="project" value="UniProtKB-UniRule"/>
</dbReference>